<protein>
    <submittedName>
        <fullName evidence="2">Uncharacterized protein</fullName>
    </submittedName>
</protein>
<dbReference type="EMBL" id="CAHPSC010000036">
    <property type="protein sequence ID" value="CAB5697858.1"/>
    <property type="molecule type" value="Genomic_DNA"/>
</dbReference>
<evidence type="ECO:0000256" key="1">
    <source>
        <dbReference type="SAM" id="MobiDB-lite"/>
    </source>
</evidence>
<gene>
    <name evidence="2" type="ORF">GHA_02501</name>
</gene>
<comment type="caution">
    <text evidence="2">The sequence shown here is derived from an EMBL/GenBank/DDBJ whole genome shotgun (WGS) entry which is preliminary data.</text>
</comment>
<proteinExistence type="predicted"/>
<reference evidence="2" key="1">
    <citation type="submission" date="2020-05" db="EMBL/GenBank/DDBJ databases">
        <authorList>
            <person name="Delgado-Blas J."/>
        </authorList>
    </citation>
    <scope>NUCLEOTIDE SEQUENCE</scope>
    <source>
        <strain evidence="2">BB1454</strain>
    </source>
</reference>
<name>A0AA35GGQ2_9BURK</name>
<dbReference type="AlphaFoldDB" id="A0AA35GGQ2"/>
<dbReference type="Proteomes" id="UP000834458">
    <property type="component" value="Unassembled WGS sequence"/>
</dbReference>
<feature type="region of interest" description="Disordered" evidence="1">
    <location>
        <begin position="48"/>
        <end position="67"/>
    </location>
</feature>
<evidence type="ECO:0000313" key="3">
    <source>
        <dbReference type="Proteomes" id="UP000834458"/>
    </source>
</evidence>
<organism evidence="2 3">
    <name type="scientific">Comamonas aquatica</name>
    <dbReference type="NCBI Taxonomy" id="225991"/>
    <lineage>
        <taxon>Bacteria</taxon>
        <taxon>Pseudomonadati</taxon>
        <taxon>Pseudomonadota</taxon>
        <taxon>Betaproteobacteria</taxon>
        <taxon>Burkholderiales</taxon>
        <taxon>Comamonadaceae</taxon>
        <taxon>Comamonas</taxon>
    </lineage>
</organism>
<accession>A0AA35GGQ2</accession>
<sequence length="67" mass="7725">MLALFWETTWGQSAADCNAINQARMNYMHAKVLERQIKQMQANIDRLQRKLDETPTGAANSPIYDVR</sequence>
<evidence type="ECO:0000313" key="2">
    <source>
        <dbReference type="EMBL" id="CAB5697858.1"/>
    </source>
</evidence>